<keyword evidence="2" id="KW-0040">ANK repeat</keyword>
<dbReference type="EMBL" id="GU943099">
    <property type="protein sequence ID" value="ADD95802.1"/>
    <property type="molecule type" value="Genomic_DNA"/>
</dbReference>
<organism evidence="3">
    <name type="scientific">uncultured organism MedDCM-OCT-S08-C51</name>
    <dbReference type="NCBI Taxonomy" id="743639"/>
    <lineage>
        <taxon>unclassified sequences</taxon>
        <taxon>environmental samples</taxon>
    </lineage>
</organism>
<dbReference type="InterPro" id="IPR036770">
    <property type="entry name" value="Ankyrin_rpt-contain_sf"/>
</dbReference>
<dbReference type="SUPFAM" id="SSF52047">
    <property type="entry name" value="RNI-like"/>
    <property type="match status" value="1"/>
</dbReference>
<evidence type="ECO:0000256" key="1">
    <source>
        <dbReference type="ARBA" id="ARBA00022737"/>
    </source>
</evidence>
<dbReference type="InterPro" id="IPR002110">
    <property type="entry name" value="Ankyrin_rpt"/>
</dbReference>
<dbReference type="Gene3D" id="3.80.10.10">
    <property type="entry name" value="Ribonuclease Inhibitor"/>
    <property type="match status" value="1"/>
</dbReference>
<evidence type="ECO:0000313" key="3">
    <source>
        <dbReference type="EMBL" id="ADD95802.1"/>
    </source>
</evidence>
<dbReference type="SMART" id="SM00248">
    <property type="entry name" value="ANK"/>
    <property type="match status" value="3"/>
</dbReference>
<keyword evidence="1" id="KW-0677">Repeat</keyword>
<dbReference type="PANTHER" id="PTHR24198">
    <property type="entry name" value="ANKYRIN REPEAT AND PROTEIN KINASE DOMAIN-CONTAINING PROTEIN"/>
    <property type="match status" value="1"/>
</dbReference>
<accession>D6PJA1</accession>
<proteinExistence type="predicted"/>
<dbReference type="InterPro" id="IPR032675">
    <property type="entry name" value="LRR_dom_sf"/>
</dbReference>
<dbReference type="Gene3D" id="1.25.40.20">
    <property type="entry name" value="Ankyrin repeat-containing domain"/>
    <property type="match status" value="2"/>
</dbReference>
<dbReference type="PANTHER" id="PTHR24198:SF165">
    <property type="entry name" value="ANKYRIN REPEAT-CONTAINING PROTEIN-RELATED"/>
    <property type="match status" value="1"/>
</dbReference>
<dbReference type="AlphaFoldDB" id="D6PJA1"/>
<name>D6PJA1_9ZZZZ</name>
<dbReference type="Pfam" id="PF12796">
    <property type="entry name" value="Ank_2"/>
    <property type="match status" value="1"/>
</dbReference>
<dbReference type="SUPFAM" id="SSF48403">
    <property type="entry name" value="Ankyrin repeat"/>
    <property type="match status" value="1"/>
</dbReference>
<reference evidence="3" key="1">
    <citation type="journal article" date="2010" name="ISME J.">
        <title>Metagenome of the Mediterranean deep chlorophyll maximum studied by direct and fosmid library 454 pyrosequencing.</title>
        <authorList>
            <person name="Ghai R."/>
            <person name="Martin-Cuadrado A.B."/>
            <person name="Molto A.G."/>
            <person name="Heredia I.G."/>
            <person name="Cabrera R."/>
            <person name="Martin J."/>
            <person name="Verdu M."/>
            <person name="Deschamps P."/>
            <person name="Moreira D."/>
            <person name="Lopez-Garcia P."/>
            <person name="Mira A."/>
            <person name="Rodriguez-Valera F."/>
        </authorList>
    </citation>
    <scope>NUCLEOTIDE SEQUENCE</scope>
</reference>
<protein>
    <submittedName>
        <fullName evidence="3">Uncharacterized protein</fullName>
    </submittedName>
</protein>
<evidence type="ECO:0000256" key="2">
    <source>
        <dbReference type="ARBA" id="ARBA00023043"/>
    </source>
</evidence>
<sequence length="620" mass="69162">MRVLSVAENGLQDDGIIHLAKALKNNSQLTTLILGRKNRIKGQGLRELARALDSNRRSSLTRLVCFEGEISDQVELLFSLKRAIELPEAETPAVDFGNTLHAAPKDDEKDPRPRLQALQNALYGDEAIRFFKAPLAFCIKSLNGSARMDELATFLIDDRNQKGNGSYVKPADAHLAVAEAIVLEDASDSRTMLELMFGVNSDKGVRTLSLTDQKTRIALMLTLHAARERAVVDSPRLLGCTRQQAGELWQHCTSFKDVSVSQSNSEGAVFVKASTMDANRDVELKEDLWLTAQPYPHGEDCQEILSKEEWLGSRPWLHGQGGRTALLLAIHRGRRDAAKLLVRRLDQLRCEWKDSLKKKPESHTLLLVDVTEQTRERLARLGVQPPSSECQYLLLRQWPDVVGVEAAERDDVSRAVLGSEALRVAAVRGMAEVVSILLKWRQKYTCDGTADVEGLVQPHLACGTLGMADIPDSKGRNLLHDVCRNLLPRDDGIRLQPMHLLMLDFAQRILDLQLTRSSHDAALTGKEFAYDKDSFGRLPIHYAAAFGHLMLLECLLERDIYSDLDIPDKDGWTPLGLAVSNGHLRCVTRLMADRADPLQPAILPRCKRAPRPKYMAYPAH</sequence>